<dbReference type="PANTHER" id="PTHR42834">
    <property type="entry name" value="ENDONUCLEASE/EXONUCLEASE/PHOSPHATASE FAMILY PROTEIN (AFU_ORTHOLOGUE AFUA_3G09210)"/>
    <property type="match status" value="1"/>
</dbReference>
<accession>A0A2I1CS31</accession>
<dbReference type="AlphaFoldDB" id="A0A2I1CS31"/>
<dbReference type="InterPro" id="IPR036691">
    <property type="entry name" value="Endo/exonu/phosph_ase_sf"/>
</dbReference>
<protein>
    <submittedName>
        <fullName evidence="2">Endonuclease/exonuclease/phosphatase family protein</fullName>
    </submittedName>
</protein>
<dbReference type="Proteomes" id="UP000234254">
    <property type="component" value="Unassembled WGS sequence"/>
</dbReference>
<feature type="signal peptide" evidence="1">
    <location>
        <begin position="1"/>
        <end position="20"/>
    </location>
</feature>
<evidence type="ECO:0000313" key="3">
    <source>
        <dbReference type="Proteomes" id="UP000234254"/>
    </source>
</evidence>
<dbReference type="GeneID" id="36541423"/>
<keyword evidence="2" id="KW-0378">Hydrolase</keyword>
<keyword evidence="2" id="KW-0540">Nuclease</keyword>
<sequence>MRAISTLCAAAGLLLSQVLAESISEINGNKYQSSFLYKNVSDVEGLVTAKGPKGFYLRATTPDEDDSTSDSIYVYSPGGAHEVSEGDKVTLSGKVIEYYKTGYVSVTQITGPTGLKVSAGTKDVEPVVIGANGRQPPTEQFSSLDGGDILGLPNNASQIHKENPELQPEKYGMDFWESLSGELVTLTGVHAISKPNQYGDTWAVGDWKATGRNARGGLTMRPKDSNPEAILIGAPLDETKNPTDTKLGDTIGDITGVITQSYGYYTLLPQTALKVSESNSTAAEPTTLEADGGCKALTVGSYNINNLAPNSTTLPKIAGHIAKELKSPRLLFVQEVQDGSGPTNDGEVSSKKTLTKLVSEIKEQGGVEYEFVDISPEDGKDGGQPGGNIRVAYLYDPAVIRLRDANPGSSSDANEVQAGPALKFNPGLIDPTDSAWDDSRKPLAAAWETVDGKNPFFTINIHFTSKGGGSPLEGDARPPVNGGVEQREAQAKVVAKFVKSILAEDDQARIITSGDFNEFGFAQPLTVFASESGLQELEEAAGIDEAERYTYLYDSNCQQLDHMYVSEAVAKEARAEHIHVNTWVSYDDQGSDHDPTVALLNVCA</sequence>
<keyword evidence="3" id="KW-1185">Reference proteome</keyword>
<comment type="caution">
    <text evidence="2">The sequence shown here is derived from an EMBL/GenBank/DDBJ whole genome shotgun (WGS) entry which is preliminary data.</text>
</comment>
<organism evidence="2 3">
    <name type="scientific">Aspergillus campestris (strain IBT 28561)</name>
    <dbReference type="NCBI Taxonomy" id="1392248"/>
    <lineage>
        <taxon>Eukaryota</taxon>
        <taxon>Fungi</taxon>
        <taxon>Dikarya</taxon>
        <taxon>Ascomycota</taxon>
        <taxon>Pezizomycotina</taxon>
        <taxon>Eurotiomycetes</taxon>
        <taxon>Eurotiomycetidae</taxon>
        <taxon>Eurotiales</taxon>
        <taxon>Aspergillaceae</taxon>
        <taxon>Aspergillus</taxon>
        <taxon>Aspergillus subgen. Circumdati</taxon>
    </lineage>
</organism>
<evidence type="ECO:0000313" key="2">
    <source>
        <dbReference type="EMBL" id="PKY00433.1"/>
    </source>
</evidence>
<reference evidence="2" key="1">
    <citation type="submission" date="2016-12" db="EMBL/GenBank/DDBJ databases">
        <title>The genomes of Aspergillus section Nigri reveals drivers in fungal speciation.</title>
        <authorList>
            <consortium name="DOE Joint Genome Institute"/>
            <person name="Vesth T.C."/>
            <person name="Nybo J."/>
            <person name="Theobald S."/>
            <person name="Brandl J."/>
            <person name="Frisvad J.C."/>
            <person name="Nielsen K.F."/>
            <person name="Lyhne E.K."/>
            <person name="Kogle M.E."/>
            <person name="Kuo A."/>
            <person name="Riley R."/>
            <person name="Clum A."/>
            <person name="Nolan M."/>
            <person name="Lipzen A."/>
            <person name="Salamov A."/>
            <person name="Henrissat B."/>
            <person name="Wiebenga A."/>
            <person name="De vries R.P."/>
            <person name="Grigoriev I.V."/>
            <person name="Mortensen U.H."/>
            <person name="Andersen M.R."/>
            <person name="Baker S.E."/>
        </authorList>
    </citation>
    <scope>NUCLEOTIDE SEQUENCE</scope>
    <source>
        <strain evidence="2">IBT 28561</strain>
    </source>
</reference>
<dbReference type="CDD" id="cd04486">
    <property type="entry name" value="YhcR_OBF_like"/>
    <property type="match status" value="1"/>
</dbReference>
<dbReference type="VEuPathDB" id="FungiDB:P168DRAFT_243976"/>
<dbReference type="GO" id="GO:0004519">
    <property type="term" value="F:endonuclease activity"/>
    <property type="evidence" value="ECO:0007669"/>
    <property type="project" value="UniProtKB-KW"/>
</dbReference>
<dbReference type="EMBL" id="MSFM01000014">
    <property type="protein sequence ID" value="PKY00433.1"/>
    <property type="molecule type" value="Genomic_DNA"/>
</dbReference>
<dbReference type="GO" id="GO:0004527">
    <property type="term" value="F:exonuclease activity"/>
    <property type="evidence" value="ECO:0007669"/>
    <property type="project" value="UniProtKB-KW"/>
</dbReference>
<dbReference type="RefSeq" id="XP_024689027.1">
    <property type="nucleotide sequence ID" value="XM_024833899.1"/>
</dbReference>
<proteinExistence type="predicted"/>
<keyword evidence="1" id="KW-0732">Signal</keyword>
<name>A0A2I1CS31_ASPC2</name>
<dbReference type="PANTHER" id="PTHR42834:SF1">
    <property type="entry name" value="ENDONUCLEASE_EXONUCLEASE_PHOSPHATASE FAMILY PROTEIN (AFU_ORTHOLOGUE AFUA_3G09210)"/>
    <property type="match status" value="1"/>
</dbReference>
<gene>
    <name evidence="2" type="ORF">P168DRAFT_243976</name>
</gene>
<keyword evidence="2" id="KW-0255">Endonuclease</keyword>
<feature type="chain" id="PRO_5014172359" evidence="1">
    <location>
        <begin position="21"/>
        <end position="604"/>
    </location>
</feature>
<dbReference type="Gene3D" id="3.60.10.10">
    <property type="entry name" value="Endonuclease/exonuclease/phosphatase"/>
    <property type="match status" value="1"/>
</dbReference>
<evidence type="ECO:0000256" key="1">
    <source>
        <dbReference type="SAM" id="SignalP"/>
    </source>
</evidence>
<dbReference type="OrthoDB" id="47488at2759"/>
<dbReference type="SUPFAM" id="SSF56219">
    <property type="entry name" value="DNase I-like"/>
    <property type="match status" value="1"/>
</dbReference>